<dbReference type="InterPro" id="IPR039421">
    <property type="entry name" value="Type_1_exporter"/>
</dbReference>
<dbReference type="PANTHER" id="PTHR43394:SF1">
    <property type="entry name" value="ATP-BINDING CASSETTE SUB-FAMILY B MEMBER 10, MITOCHONDRIAL"/>
    <property type="match status" value="1"/>
</dbReference>
<evidence type="ECO:0000256" key="4">
    <source>
        <dbReference type="ARBA" id="ARBA00022840"/>
    </source>
</evidence>
<evidence type="ECO:0000259" key="8">
    <source>
        <dbReference type="PROSITE" id="PS50893"/>
    </source>
</evidence>
<dbReference type="InterPro" id="IPR027417">
    <property type="entry name" value="P-loop_NTPase"/>
</dbReference>
<keyword evidence="5 7" id="KW-1133">Transmembrane helix</keyword>
<gene>
    <name evidence="10" type="ORF">AHTJR_00580</name>
</gene>
<feature type="transmembrane region" description="Helical" evidence="7">
    <location>
        <begin position="24"/>
        <end position="45"/>
    </location>
</feature>
<keyword evidence="4 10" id="KW-0067">ATP-binding</keyword>
<evidence type="ECO:0000313" key="10">
    <source>
        <dbReference type="EMBL" id="QBQ14876.1"/>
    </source>
</evidence>
<evidence type="ECO:0000256" key="3">
    <source>
        <dbReference type="ARBA" id="ARBA00022741"/>
    </source>
</evidence>
<dbReference type="PROSITE" id="PS50929">
    <property type="entry name" value="ABC_TM1F"/>
    <property type="match status" value="1"/>
</dbReference>
<dbReference type="CDD" id="cd03228">
    <property type="entry name" value="ABCC_MRP_Like"/>
    <property type="match status" value="1"/>
</dbReference>
<dbReference type="InterPro" id="IPR003439">
    <property type="entry name" value="ABC_transporter-like_ATP-bd"/>
</dbReference>
<dbReference type="InterPro" id="IPR003593">
    <property type="entry name" value="AAA+_ATPase"/>
</dbReference>
<dbReference type="InterPro" id="IPR036640">
    <property type="entry name" value="ABC1_TM_sf"/>
</dbReference>
<proteinExistence type="predicted"/>
<dbReference type="PROSITE" id="PS50893">
    <property type="entry name" value="ABC_TRANSPORTER_2"/>
    <property type="match status" value="1"/>
</dbReference>
<evidence type="ECO:0000259" key="9">
    <source>
        <dbReference type="PROSITE" id="PS50929"/>
    </source>
</evidence>
<dbReference type="Proteomes" id="UP000294395">
    <property type="component" value="Chromosome"/>
</dbReference>
<dbReference type="AlphaFoldDB" id="A0A4P7B312"/>
<name>A0A4P7B312_ACIHA</name>
<reference evidence="10 11" key="1">
    <citation type="submission" date="2019-03" db="EMBL/GenBank/DDBJ databases">
        <title>Complete genome sequence of two outbreak-associated Acinetobacter haemolyticus strains.</title>
        <authorList>
            <person name="Bai L."/>
            <person name="Zhang S.-C."/>
            <person name="Deng Y."/>
            <person name="Song C.-C."/>
            <person name="Kang G.-B."/>
            <person name="Dong Y."/>
            <person name="Wang Y."/>
            <person name="Gao F."/>
            <person name="Huang H."/>
        </authorList>
    </citation>
    <scope>NUCLEOTIDE SEQUENCE [LARGE SCALE GENOMIC DNA]</scope>
    <source>
        <strain evidence="10 11">TJR01</strain>
    </source>
</reference>
<dbReference type="EMBL" id="CP038009">
    <property type="protein sequence ID" value="QBQ14876.1"/>
    <property type="molecule type" value="Genomic_DNA"/>
</dbReference>
<evidence type="ECO:0000256" key="1">
    <source>
        <dbReference type="ARBA" id="ARBA00004651"/>
    </source>
</evidence>
<feature type="transmembrane region" description="Helical" evidence="7">
    <location>
        <begin position="246"/>
        <end position="267"/>
    </location>
</feature>
<dbReference type="SUPFAM" id="SSF52540">
    <property type="entry name" value="P-loop containing nucleoside triphosphate hydrolases"/>
    <property type="match status" value="1"/>
</dbReference>
<dbReference type="GO" id="GO:0005524">
    <property type="term" value="F:ATP binding"/>
    <property type="evidence" value="ECO:0007669"/>
    <property type="project" value="UniProtKB-KW"/>
</dbReference>
<dbReference type="GO" id="GO:0015421">
    <property type="term" value="F:ABC-type oligopeptide transporter activity"/>
    <property type="evidence" value="ECO:0007669"/>
    <property type="project" value="TreeGrafter"/>
</dbReference>
<dbReference type="Gene3D" id="1.20.1560.10">
    <property type="entry name" value="ABC transporter type 1, transmembrane domain"/>
    <property type="match status" value="1"/>
</dbReference>
<keyword evidence="2 7" id="KW-0812">Transmembrane</keyword>
<sequence length="552" mass="63614">MFLQAYKEMWRVSNKFYKNERKHLVLLTILVVFTSLITTILPYFIKLIVDSTHKNENINYIYILVISYCCAWLLSQTIDWIKNALSGLIAAKQETTVLIASLDNYLKLTKTKQDKIDVGIFNAEAVRASNAFSMITFAFLLVFLPVILQLFFITYILSINISVYFSLGFIFASFLLFLISVLINKKSKRYYEPLYSIKNILNIKFLEKINNAYEIKVNDATNFEVNNFKRNVNTFVEQSFNSHFKIACLMIFQISFIFLFMLGFLLVSTKLFAIGKITTGDMVMISSYIMMLTTPSLMISQQINLLAGNIVALEKFYSYFNLEKDQLNSESYHDQDLLFSFKNAGLEIAGKLSPEVNLDLYKNKMYAIIGKTGSGKSTLINYMLGAYKLKTGKLFYKNIDITKEYSTKIFDEVAFVGQNYSIFTGSLRENLIYNAQCNYSDDQLIYLLSVFDLQYFLLDKNLTLDDDINEYLKVFSGGEKQRLNILRAVLKKPKVLILDEPTSALDLNTSIKILSYLKEKIETLIVITHSQECIDLADEIIDVEQLFRYESS</sequence>
<accession>A0A4P7B312</accession>
<feature type="transmembrane region" description="Helical" evidence="7">
    <location>
        <begin position="57"/>
        <end position="74"/>
    </location>
</feature>
<dbReference type="PROSITE" id="PS00211">
    <property type="entry name" value="ABC_TRANSPORTER_1"/>
    <property type="match status" value="1"/>
</dbReference>
<protein>
    <submittedName>
        <fullName evidence="10">ABC transporter ATP-binding protein</fullName>
    </submittedName>
</protein>
<keyword evidence="3" id="KW-0547">Nucleotide-binding</keyword>
<dbReference type="InterPro" id="IPR017871">
    <property type="entry name" value="ABC_transporter-like_CS"/>
</dbReference>
<dbReference type="SMART" id="SM00382">
    <property type="entry name" value="AAA"/>
    <property type="match status" value="1"/>
</dbReference>
<evidence type="ECO:0000256" key="6">
    <source>
        <dbReference type="ARBA" id="ARBA00023136"/>
    </source>
</evidence>
<dbReference type="InterPro" id="IPR011527">
    <property type="entry name" value="ABC1_TM_dom"/>
</dbReference>
<dbReference type="GO" id="GO:0005886">
    <property type="term" value="C:plasma membrane"/>
    <property type="evidence" value="ECO:0007669"/>
    <property type="project" value="UniProtKB-SubCell"/>
</dbReference>
<dbReference type="Pfam" id="PF00664">
    <property type="entry name" value="ABC_membrane"/>
    <property type="match status" value="1"/>
</dbReference>
<evidence type="ECO:0000256" key="7">
    <source>
        <dbReference type="SAM" id="Phobius"/>
    </source>
</evidence>
<feature type="transmembrane region" description="Helical" evidence="7">
    <location>
        <begin position="137"/>
        <end position="157"/>
    </location>
</feature>
<dbReference type="Pfam" id="PF00005">
    <property type="entry name" value="ABC_tran"/>
    <property type="match status" value="1"/>
</dbReference>
<keyword evidence="6 7" id="KW-0472">Membrane</keyword>
<comment type="subcellular location">
    <subcellularLocation>
        <location evidence="1">Cell membrane</location>
        <topology evidence="1">Multi-pass membrane protein</topology>
    </subcellularLocation>
</comment>
<dbReference type="PANTHER" id="PTHR43394">
    <property type="entry name" value="ATP-DEPENDENT PERMEASE MDL1, MITOCHONDRIAL"/>
    <property type="match status" value="1"/>
</dbReference>
<dbReference type="Gene3D" id="3.40.50.300">
    <property type="entry name" value="P-loop containing nucleotide triphosphate hydrolases"/>
    <property type="match status" value="1"/>
</dbReference>
<feature type="domain" description="ABC transmembrane type-1" evidence="9">
    <location>
        <begin position="25"/>
        <end position="308"/>
    </location>
</feature>
<dbReference type="RefSeq" id="WP_134251230.1">
    <property type="nucleotide sequence ID" value="NZ_CP038009.1"/>
</dbReference>
<dbReference type="GO" id="GO:0016887">
    <property type="term" value="F:ATP hydrolysis activity"/>
    <property type="evidence" value="ECO:0007669"/>
    <property type="project" value="InterPro"/>
</dbReference>
<evidence type="ECO:0000256" key="2">
    <source>
        <dbReference type="ARBA" id="ARBA00022692"/>
    </source>
</evidence>
<evidence type="ECO:0000313" key="11">
    <source>
        <dbReference type="Proteomes" id="UP000294395"/>
    </source>
</evidence>
<organism evidence="10 11">
    <name type="scientific">Acinetobacter haemolyticus</name>
    <dbReference type="NCBI Taxonomy" id="29430"/>
    <lineage>
        <taxon>Bacteria</taxon>
        <taxon>Pseudomonadati</taxon>
        <taxon>Pseudomonadota</taxon>
        <taxon>Gammaproteobacteria</taxon>
        <taxon>Moraxellales</taxon>
        <taxon>Moraxellaceae</taxon>
        <taxon>Acinetobacter</taxon>
    </lineage>
</organism>
<evidence type="ECO:0000256" key="5">
    <source>
        <dbReference type="ARBA" id="ARBA00022989"/>
    </source>
</evidence>
<dbReference type="SUPFAM" id="SSF90123">
    <property type="entry name" value="ABC transporter transmembrane region"/>
    <property type="match status" value="1"/>
</dbReference>
<feature type="transmembrane region" description="Helical" evidence="7">
    <location>
        <begin position="163"/>
        <end position="183"/>
    </location>
</feature>
<feature type="domain" description="ABC transporter" evidence="8">
    <location>
        <begin position="332"/>
        <end position="552"/>
    </location>
</feature>